<gene>
    <name evidence="7" type="ORF">Goshw_004766</name>
</gene>
<keyword evidence="6" id="KW-0539">Nucleus</keyword>
<dbReference type="InterPro" id="IPR009057">
    <property type="entry name" value="Homeodomain-like_sf"/>
</dbReference>
<dbReference type="PANTHER" id="PTHR47995">
    <property type="entry name" value="TRANSCRIPTION FACTOR MYB33-RELATED"/>
    <property type="match status" value="1"/>
</dbReference>
<dbReference type="PANTHER" id="PTHR47995:SF18">
    <property type="entry name" value="TRANSCRIPTION FACTOR MYB65"/>
    <property type="match status" value="1"/>
</dbReference>
<sequence length="81" mass="9318">MLSEYLRSHDEGNWNVVQKKKGLARCGNSCRLRGANHWRPNLKKGSFSPKLHAKMGNKWALMTIQGKAERNGRKRALPQKF</sequence>
<keyword evidence="4" id="KW-0238">DNA-binding</keyword>
<evidence type="ECO:0000256" key="5">
    <source>
        <dbReference type="ARBA" id="ARBA00023163"/>
    </source>
</evidence>
<dbReference type="OrthoDB" id="2143914at2759"/>
<keyword evidence="8" id="KW-1185">Reference proteome</keyword>
<dbReference type="AlphaFoldDB" id="A0A7J9N1U5"/>
<evidence type="ECO:0000256" key="6">
    <source>
        <dbReference type="ARBA" id="ARBA00023242"/>
    </source>
</evidence>
<dbReference type="Gene3D" id="1.10.10.60">
    <property type="entry name" value="Homeodomain-like"/>
    <property type="match status" value="1"/>
</dbReference>
<organism evidence="7 8">
    <name type="scientific">Gossypium schwendimanii</name>
    <name type="common">Cotton</name>
    <dbReference type="NCBI Taxonomy" id="34291"/>
    <lineage>
        <taxon>Eukaryota</taxon>
        <taxon>Viridiplantae</taxon>
        <taxon>Streptophyta</taxon>
        <taxon>Embryophyta</taxon>
        <taxon>Tracheophyta</taxon>
        <taxon>Spermatophyta</taxon>
        <taxon>Magnoliopsida</taxon>
        <taxon>eudicotyledons</taxon>
        <taxon>Gunneridae</taxon>
        <taxon>Pentapetalae</taxon>
        <taxon>rosids</taxon>
        <taxon>malvids</taxon>
        <taxon>Malvales</taxon>
        <taxon>Malvaceae</taxon>
        <taxon>Malvoideae</taxon>
        <taxon>Gossypium</taxon>
    </lineage>
</organism>
<evidence type="ECO:0000256" key="3">
    <source>
        <dbReference type="ARBA" id="ARBA00023015"/>
    </source>
</evidence>
<evidence type="ECO:0000313" key="8">
    <source>
        <dbReference type="Proteomes" id="UP000593576"/>
    </source>
</evidence>
<keyword evidence="5" id="KW-0804">Transcription</keyword>
<reference evidence="7 8" key="1">
    <citation type="journal article" date="2019" name="Genome Biol. Evol.">
        <title>Insights into the evolution of the New World diploid cottons (Gossypium, subgenus Houzingenia) based on genome sequencing.</title>
        <authorList>
            <person name="Grover C.E."/>
            <person name="Arick M.A. 2nd"/>
            <person name="Thrash A."/>
            <person name="Conover J.L."/>
            <person name="Sanders W.S."/>
            <person name="Peterson D.G."/>
            <person name="Frelichowski J.E."/>
            <person name="Scheffler J.A."/>
            <person name="Scheffler B.E."/>
            <person name="Wendel J.F."/>
        </authorList>
    </citation>
    <scope>NUCLEOTIDE SEQUENCE [LARGE SCALE GENOMIC DNA]</scope>
    <source>
        <strain evidence="7">1</strain>
        <tissue evidence="7">Leaf</tissue>
    </source>
</reference>
<dbReference type="GO" id="GO:0005634">
    <property type="term" value="C:nucleus"/>
    <property type="evidence" value="ECO:0007669"/>
    <property type="project" value="UniProtKB-SubCell"/>
</dbReference>
<evidence type="ECO:0000256" key="4">
    <source>
        <dbReference type="ARBA" id="ARBA00023125"/>
    </source>
</evidence>
<name>A0A7J9N1U5_GOSSC</name>
<accession>A0A7J9N1U5</accession>
<evidence type="ECO:0000256" key="1">
    <source>
        <dbReference type="ARBA" id="ARBA00004123"/>
    </source>
</evidence>
<comment type="caution">
    <text evidence="7">The sequence shown here is derived from an EMBL/GenBank/DDBJ whole genome shotgun (WGS) entry which is preliminary data.</text>
</comment>
<keyword evidence="2" id="KW-0677">Repeat</keyword>
<protein>
    <submittedName>
        <fullName evidence="7">Uncharacterized protein</fullName>
    </submittedName>
</protein>
<dbReference type="SUPFAM" id="SSF46689">
    <property type="entry name" value="Homeodomain-like"/>
    <property type="match status" value="1"/>
</dbReference>
<dbReference type="GO" id="GO:0003677">
    <property type="term" value="F:DNA binding"/>
    <property type="evidence" value="ECO:0007669"/>
    <property type="project" value="UniProtKB-KW"/>
</dbReference>
<comment type="subcellular location">
    <subcellularLocation>
        <location evidence="1">Nucleus</location>
    </subcellularLocation>
</comment>
<dbReference type="Proteomes" id="UP000593576">
    <property type="component" value="Unassembled WGS sequence"/>
</dbReference>
<evidence type="ECO:0000256" key="2">
    <source>
        <dbReference type="ARBA" id="ARBA00022737"/>
    </source>
</evidence>
<dbReference type="EMBL" id="JABFAF010267301">
    <property type="protein sequence ID" value="MBA0877134.1"/>
    <property type="molecule type" value="Genomic_DNA"/>
</dbReference>
<proteinExistence type="predicted"/>
<evidence type="ECO:0000313" key="7">
    <source>
        <dbReference type="EMBL" id="MBA0877134.1"/>
    </source>
</evidence>
<keyword evidence="3" id="KW-0805">Transcription regulation</keyword>